<dbReference type="EMBL" id="GISG01095581">
    <property type="protein sequence ID" value="MBA4635512.1"/>
    <property type="molecule type" value="Transcribed_RNA"/>
</dbReference>
<proteinExistence type="predicted"/>
<dbReference type="EMBL" id="GISG01095582">
    <property type="protein sequence ID" value="MBA4635513.1"/>
    <property type="molecule type" value="Transcribed_RNA"/>
</dbReference>
<name>A0A7C8Z6A4_OPUST</name>
<organism evidence="1">
    <name type="scientific">Opuntia streptacantha</name>
    <name type="common">Prickly pear cactus</name>
    <name type="synonym">Opuntia cardona</name>
    <dbReference type="NCBI Taxonomy" id="393608"/>
    <lineage>
        <taxon>Eukaryota</taxon>
        <taxon>Viridiplantae</taxon>
        <taxon>Streptophyta</taxon>
        <taxon>Embryophyta</taxon>
        <taxon>Tracheophyta</taxon>
        <taxon>Spermatophyta</taxon>
        <taxon>Magnoliopsida</taxon>
        <taxon>eudicotyledons</taxon>
        <taxon>Gunneridae</taxon>
        <taxon>Pentapetalae</taxon>
        <taxon>Caryophyllales</taxon>
        <taxon>Cactineae</taxon>
        <taxon>Cactaceae</taxon>
        <taxon>Opuntioideae</taxon>
        <taxon>Opuntia</taxon>
    </lineage>
</organism>
<dbReference type="AlphaFoldDB" id="A0A7C8Z6A4"/>
<reference evidence="1" key="2">
    <citation type="submission" date="2020-07" db="EMBL/GenBank/DDBJ databases">
        <authorList>
            <person name="Vera ALvarez R."/>
            <person name="Arias-Moreno D.M."/>
            <person name="Jimenez-Jacinto V."/>
            <person name="Jimenez-Bremont J.F."/>
            <person name="Swaminathan K."/>
            <person name="Moose S.P."/>
            <person name="Guerrero-Gonzalez M.L."/>
            <person name="Marino-Ramirez L."/>
            <person name="Landsman D."/>
            <person name="Rodriguez-Kessler M."/>
            <person name="Delgado-Sanchez P."/>
        </authorList>
    </citation>
    <scope>NUCLEOTIDE SEQUENCE</scope>
    <source>
        <tissue evidence="1">Cladode</tissue>
    </source>
</reference>
<sequence length="116" mass="13085">MKPHEPDLMSQVWVRVPAQLDSQDAPCVFQLGFDLSAILARRVAPNRQGHQRGKIEYLSPQTVHQMSPLHQQLIQDQQFPSQRSHLEVEESCFAQLETAKAHTAPMALNMSATSLK</sequence>
<evidence type="ECO:0000313" key="1">
    <source>
        <dbReference type="EMBL" id="MBA4635512.1"/>
    </source>
</evidence>
<accession>A0A7C8Z6A4</accession>
<reference evidence="1" key="1">
    <citation type="journal article" date="2013" name="J. Plant Res.">
        <title>Effect of fungi and light on seed germination of three Opuntia species from semiarid lands of central Mexico.</title>
        <authorList>
            <person name="Delgado-Sanchez P."/>
            <person name="Jimenez-Bremont J.F."/>
            <person name="Guerrero-Gonzalez Mde L."/>
            <person name="Flores J."/>
        </authorList>
    </citation>
    <scope>NUCLEOTIDE SEQUENCE</scope>
    <source>
        <tissue evidence="1">Cladode</tissue>
    </source>
</reference>
<protein>
    <submittedName>
        <fullName evidence="1">Uncharacterized protein</fullName>
    </submittedName>
</protein>